<keyword evidence="3" id="KW-0597">Phosphoprotein</keyword>
<dbReference type="GO" id="GO:0004674">
    <property type="term" value="F:protein serine/threonine kinase activity"/>
    <property type="evidence" value="ECO:0007669"/>
    <property type="project" value="UniProtKB-KW"/>
</dbReference>
<proteinExistence type="inferred from homology"/>
<dbReference type="GO" id="GO:0005509">
    <property type="term" value="F:calcium ion binding"/>
    <property type="evidence" value="ECO:0007669"/>
    <property type="project" value="InterPro"/>
</dbReference>
<dbReference type="GO" id="GO:0010150">
    <property type="term" value="P:leaf senescence"/>
    <property type="evidence" value="ECO:0007669"/>
    <property type="project" value="UniProtKB-ARBA"/>
</dbReference>
<evidence type="ECO:0000256" key="10">
    <source>
        <dbReference type="ARBA" id="ARBA00022840"/>
    </source>
</evidence>
<reference evidence="16" key="1">
    <citation type="submission" date="2019-12" db="EMBL/GenBank/DDBJ databases">
        <title>Genome sequencing and annotation of Brassica cretica.</title>
        <authorList>
            <person name="Studholme D.J."/>
            <person name="Sarris P.F."/>
        </authorList>
    </citation>
    <scope>NUCLEOTIDE SEQUENCE</scope>
    <source>
        <strain evidence="16">PFS-102/07</strain>
        <tissue evidence="16">Leaf</tissue>
    </source>
</reference>
<dbReference type="Pfam" id="PF04520">
    <property type="entry name" value="Senescence_reg"/>
    <property type="match status" value="1"/>
</dbReference>
<evidence type="ECO:0000256" key="1">
    <source>
        <dbReference type="ARBA" id="ARBA00012513"/>
    </source>
</evidence>
<dbReference type="EC" id="2.7.11.1" evidence="1"/>
<evidence type="ECO:0000256" key="7">
    <source>
        <dbReference type="ARBA" id="ARBA00022741"/>
    </source>
</evidence>
<name>A0A8S9JXK3_BRACR</name>
<evidence type="ECO:0000259" key="15">
    <source>
        <dbReference type="PROSITE" id="PS50222"/>
    </source>
</evidence>
<dbReference type="InterPro" id="IPR007608">
    <property type="entry name" value="Senescence_reg_S40"/>
</dbReference>
<feature type="domain" description="EF-hand" evidence="15">
    <location>
        <begin position="328"/>
        <end position="361"/>
    </location>
</feature>
<keyword evidence="5" id="KW-0479">Metal-binding</keyword>
<comment type="catalytic activity">
    <reaction evidence="12">
        <text>L-threonyl-[protein] + ATP = O-phospho-L-threonyl-[protein] + ADP + H(+)</text>
        <dbReference type="Rhea" id="RHEA:46608"/>
        <dbReference type="Rhea" id="RHEA-COMP:11060"/>
        <dbReference type="Rhea" id="RHEA-COMP:11605"/>
        <dbReference type="ChEBI" id="CHEBI:15378"/>
        <dbReference type="ChEBI" id="CHEBI:30013"/>
        <dbReference type="ChEBI" id="CHEBI:30616"/>
        <dbReference type="ChEBI" id="CHEBI:61977"/>
        <dbReference type="ChEBI" id="CHEBI:456216"/>
        <dbReference type="EC" id="2.7.11.1"/>
    </reaction>
</comment>
<evidence type="ECO:0000256" key="3">
    <source>
        <dbReference type="ARBA" id="ARBA00022553"/>
    </source>
</evidence>
<keyword evidence="7" id="KW-0547">Nucleotide-binding</keyword>
<dbReference type="FunFam" id="1.10.238.10:FF:000015">
    <property type="entry name" value="Calcium-dependent protein kinase 1"/>
    <property type="match status" value="1"/>
</dbReference>
<dbReference type="InterPro" id="IPR018247">
    <property type="entry name" value="EF_Hand_1_Ca_BS"/>
</dbReference>
<evidence type="ECO:0000256" key="6">
    <source>
        <dbReference type="ARBA" id="ARBA00022737"/>
    </source>
</evidence>
<evidence type="ECO:0000256" key="5">
    <source>
        <dbReference type="ARBA" id="ARBA00022723"/>
    </source>
</evidence>
<dbReference type="SMART" id="SM00054">
    <property type="entry name" value="EFh"/>
    <property type="match status" value="4"/>
</dbReference>
<evidence type="ECO:0000256" key="11">
    <source>
        <dbReference type="ARBA" id="ARBA00034773"/>
    </source>
</evidence>
<evidence type="ECO:0000256" key="8">
    <source>
        <dbReference type="ARBA" id="ARBA00022777"/>
    </source>
</evidence>
<feature type="domain" description="EF-hand" evidence="15">
    <location>
        <begin position="219"/>
        <end position="254"/>
    </location>
</feature>
<keyword evidence="2" id="KW-0723">Serine/threonine-protein kinase</keyword>
<evidence type="ECO:0000256" key="13">
    <source>
        <dbReference type="ARBA" id="ARBA00048679"/>
    </source>
</evidence>
<dbReference type="InterPro" id="IPR011992">
    <property type="entry name" value="EF-hand-dom_pair"/>
</dbReference>
<comment type="catalytic activity">
    <reaction evidence="13">
        <text>L-seryl-[protein] + ATP = O-phospho-L-seryl-[protein] + ADP + H(+)</text>
        <dbReference type="Rhea" id="RHEA:17989"/>
        <dbReference type="Rhea" id="RHEA-COMP:9863"/>
        <dbReference type="Rhea" id="RHEA-COMP:11604"/>
        <dbReference type="ChEBI" id="CHEBI:15378"/>
        <dbReference type="ChEBI" id="CHEBI:29999"/>
        <dbReference type="ChEBI" id="CHEBI:30616"/>
        <dbReference type="ChEBI" id="CHEBI:83421"/>
        <dbReference type="ChEBI" id="CHEBI:456216"/>
        <dbReference type="EC" id="2.7.11.1"/>
    </reaction>
</comment>
<evidence type="ECO:0000256" key="2">
    <source>
        <dbReference type="ARBA" id="ARBA00022527"/>
    </source>
</evidence>
<keyword evidence="6" id="KW-0677">Repeat</keyword>
<feature type="region of interest" description="Disordered" evidence="14">
    <location>
        <begin position="54"/>
        <end position="94"/>
    </location>
</feature>
<sequence>MRKGRRLTISRSERFLWDHHQSSDRHMDGEAAVEMELMEEDVWSVMEAHEQPNAWTIRSPKTTGGERRQNGGGMGSLADNNDGRRKKHVASSAPVKVPDCSEILKEKESIESLHNDNAAEVGHGEMVPPHEYVARSRNGDGSSSMFLGVGRTLKGRDMRRVRDAVWSQTGFDEHPWIRGGEAPDNPIDSAVLSRMKQFRAMNKLKKLALKVIAESLSEEEIKGLKTMFANMDTDQSGTITYEELKTGLARLGSKLSEAEVKQLMEAADVDGNGTIDYIEFISATMHRYRLDRDEHLFKAFQYFDKDNSGFITMDELKSAMKEYGMGDETSIKEVIAEVDTDNDGRINYEEFCAMMRSGTTQPQQGKTSSIPLID</sequence>
<accession>A0A8S9JXK3</accession>
<keyword evidence="9" id="KW-0106">Calcium</keyword>
<dbReference type="AlphaFoldDB" id="A0A8S9JXK3"/>
<evidence type="ECO:0000256" key="9">
    <source>
        <dbReference type="ARBA" id="ARBA00022837"/>
    </source>
</evidence>
<keyword evidence="10" id="KW-0067">ATP-binding</keyword>
<dbReference type="SUPFAM" id="SSF47473">
    <property type="entry name" value="EF-hand"/>
    <property type="match status" value="1"/>
</dbReference>
<dbReference type="PANTHER" id="PTHR45942">
    <property type="entry name" value="PROTEIN PHOSPATASE 3 REGULATORY SUBUNIT B ALPHA ISOFORM TYPE 1"/>
    <property type="match status" value="1"/>
</dbReference>
<gene>
    <name evidence="16" type="ORF">F2Q70_00034814</name>
</gene>
<dbReference type="PROSITE" id="PS00018">
    <property type="entry name" value="EF_HAND_1"/>
    <property type="match status" value="4"/>
</dbReference>
<dbReference type="Pfam" id="PF13499">
    <property type="entry name" value="EF-hand_7"/>
    <property type="match status" value="2"/>
</dbReference>
<feature type="domain" description="EF-hand" evidence="15">
    <location>
        <begin position="255"/>
        <end position="290"/>
    </location>
</feature>
<evidence type="ECO:0000256" key="12">
    <source>
        <dbReference type="ARBA" id="ARBA00047899"/>
    </source>
</evidence>
<evidence type="ECO:0000256" key="4">
    <source>
        <dbReference type="ARBA" id="ARBA00022679"/>
    </source>
</evidence>
<keyword evidence="8" id="KW-0418">Kinase</keyword>
<comment type="caution">
    <text evidence="16">The sequence shown here is derived from an EMBL/GenBank/DDBJ whole genome shotgun (WGS) entry which is preliminary data.</text>
</comment>
<protein>
    <recommendedName>
        <fullName evidence="1">non-specific serine/threonine protein kinase</fullName>
        <ecNumber evidence="1">2.7.11.1</ecNumber>
    </recommendedName>
</protein>
<dbReference type="GO" id="GO:0005524">
    <property type="term" value="F:ATP binding"/>
    <property type="evidence" value="ECO:0007669"/>
    <property type="project" value="UniProtKB-KW"/>
</dbReference>
<dbReference type="InterPro" id="IPR002048">
    <property type="entry name" value="EF_hand_dom"/>
</dbReference>
<feature type="domain" description="EF-hand" evidence="15">
    <location>
        <begin position="291"/>
        <end position="326"/>
    </location>
</feature>
<evidence type="ECO:0000256" key="14">
    <source>
        <dbReference type="SAM" id="MobiDB-lite"/>
    </source>
</evidence>
<dbReference type="PROSITE" id="PS50222">
    <property type="entry name" value="EF_HAND_2"/>
    <property type="match status" value="4"/>
</dbReference>
<evidence type="ECO:0000313" key="16">
    <source>
        <dbReference type="EMBL" id="KAF2586805.1"/>
    </source>
</evidence>
<dbReference type="EMBL" id="QGKY02000246">
    <property type="protein sequence ID" value="KAF2586805.1"/>
    <property type="molecule type" value="Genomic_DNA"/>
</dbReference>
<organism evidence="16">
    <name type="scientific">Brassica cretica</name>
    <name type="common">Mustard</name>
    <dbReference type="NCBI Taxonomy" id="69181"/>
    <lineage>
        <taxon>Eukaryota</taxon>
        <taxon>Viridiplantae</taxon>
        <taxon>Streptophyta</taxon>
        <taxon>Embryophyta</taxon>
        <taxon>Tracheophyta</taxon>
        <taxon>Spermatophyta</taxon>
        <taxon>Magnoliopsida</taxon>
        <taxon>eudicotyledons</taxon>
        <taxon>Gunneridae</taxon>
        <taxon>Pentapetalae</taxon>
        <taxon>rosids</taxon>
        <taxon>malvids</taxon>
        <taxon>Brassicales</taxon>
        <taxon>Brassicaceae</taxon>
        <taxon>Brassiceae</taxon>
        <taxon>Brassica</taxon>
    </lineage>
</organism>
<dbReference type="Gene3D" id="1.10.238.10">
    <property type="entry name" value="EF-hand"/>
    <property type="match status" value="1"/>
</dbReference>
<comment type="similarity">
    <text evidence="11">Belongs to the senescence regulator S40 family.</text>
</comment>
<keyword evidence="4" id="KW-0808">Transferase</keyword>